<dbReference type="EMBL" id="FUYR01000002">
    <property type="protein sequence ID" value="SKB76577.1"/>
    <property type="molecule type" value="Genomic_DNA"/>
</dbReference>
<evidence type="ECO:0008006" key="3">
    <source>
        <dbReference type="Google" id="ProtNLM"/>
    </source>
</evidence>
<gene>
    <name evidence="1" type="ORF">SAMN05661099_2729</name>
</gene>
<organism evidence="1 2">
    <name type="scientific">Daejeonella lutea</name>
    <dbReference type="NCBI Taxonomy" id="572036"/>
    <lineage>
        <taxon>Bacteria</taxon>
        <taxon>Pseudomonadati</taxon>
        <taxon>Bacteroidota</taxon>
        <taxon>Sphingobacteriia</taxon>
        <taxon>Sphingobacteriales</taxon>
        <taxon>Sphingobacteriaceae</taxon>
        <taxon>Daejeonella</taxon>
    </lineage>
</organism>
<dbReference type="Proteomes" id="UP000189981">
    <property type="component" value="Unassembled WGS sequence"/>
</dbReference>
<sequence length="109" mass="12840">MHPLMSEYEQKMLMLFKDFVNGQEKIISLLERLTPSDKDVRSEKVSKSCKDIHPGKGWIDRLDVADIFGNSESTIKRWTKDGILNGRRIGRKVWYRKSKLFDKAKKRIK</sequence>
<reference evidence="2" key="1">
    <citation type="submission" date="2017-02" db="EMBL/GenBank/DDBJ databases">
        <authorList>
            <person name="Varghese N."/>
            <person name="Submissions S."/>
        </authorList>
    </citation>
    <scope>NUCLEOTIDE SEQUENCE [LARGE SCALE GENOMIC DNA]</scope>
    <source>
        <strain evidence="2">DSM 22385</strain>
    </source>
</reference>
<evidence type="ECO:0000313" key="1">
    <source>
        <dbReference type="EMBL" id="SKB76577.1"/>
    </source>
</evidence>
<name>A0A1T5DY08_9SPHI</name>
<proteinExistence type="predicted"/>
<dbReference type="InterPro" id="IPR009061">
    <property type="entry name" value="DNA-bd_dom_put_sf"/>
</dbReference>
<dbReference type="AlphaFoldDB" id="A0A1T5DY08"/>
<protein>
    <recommendedName>
        <fullName evidence="3">Helix-turn-helix domain-containing protein</fullName>
    </recommendedName>
</protein>
<accession>A0A1T5DY08</accession>
<evidence type="ECO:0000313" key="2">
    <source>
        <dbReference type="Proteomes" id="UP000189981"/>
    </source>
</evidence>
<dbReference type="STRING" id="572036.SAMN05661099_2729"/>
<keyword evidence="2" id="KW-1185">Reference proteome</keyword>
<dbReference type="SUPFAM" id="SSF46955">
    <property type="entry name" value="Putative DNA-binding domain"/>
    <property type="match status" value="1"/>
</dbReference>